<dbReference type="KEGG" id="rst:ATY39_17080"/>
<organism evidence="2 3">
    <name type="scientific">Rummeliibacillus stabekisii</name>
    <dbReference type="NCBI Taxonomy" id="241244"/>
    <lineage>
        <taxon>Bacteria</taxon>
        <taxon>Bacillati</taxon>
        <taxon>Bacillota</taxon>
        <taxon>Bacilli</taxon>
        <taxon>Bacillales</taxon>
        <taxon>Caryophanaceae</taxon>
        <taxon>Rummeliibacillus</taxon>
    </lineage>
</organism>
<sequence length="92" mass="10667">MLIKPFAPTHYLDALRKLSDRLSANHPLKQELERQWRSIEAGDLGEKIIVDTLGQLHPPEKYYVFHNLSLVLESKIQIDILLLTTNFAVVFR</sequence>
<gene>
    <name evidence="2" type="ORF">ATY39_17080</name>
</gene>
<evidence type="ECO:0000259" key="1">
    <source>
        <dbReference type="PROSITE" id="PS50965"/>
    </source>
</evidence>
<dbReference type="InterPro" id="IPR011528">
    <property type="entry name" value="NERD"/>
</dbReference>
<dbReference type="OrthoDB" id="2734037at2"/>
<dbReference type="PROSITE" id="PS50965">
    <property type="entry name" value="NERD"/>
    <property type="match status" value="1"/>
</dbReference>
<dbReference type="Proteomes" id="UP000076021">
    <property type="component" value="Chromosome"/>
</dbReference>
<protein>
    <recommendedName>
        <fullName evidence="1">NERD domain-containing protein</fullName>
    </recommendedName>
</protein>
<dbReference type="Pfam" id="PF08378">
    <property type="entry name" value="NERD"/>
    <property type="match status" value="1"/>
</dbReference>
<reference evidence="2 3" key="1">
    <citation type="journal article" date="2016" name="Genome Announc.">
        <title>Whole-Genome Sequence of Rummeliibacillus stabekisii Strain PP9 Isolated from Antarctic Soil.</title>
        <authorList>
            <person name="da Mota F.F."/>
            <person name="Vollu R.E."/>
            <person name="Jurelevicius D."/>
            <person name="Seldin L."/>
        </authorList>
    </citation>
    <scope>NUCLEOTIDE SEQUENCE [LARGE SCALE GENOMIC DNA]</scope>
    <source>
        <strain evidence="2 3">PP9</strain>
    </source>
</reference>
<dbReference type="AlphaFoldDB" id="A0A143HGU5"/>
<reference evidence="3" key="2">
    <citation type="submission" date="2016-03" db="EMBL/GenBank/DDBJ databases">
        <authorList>
            <person name="Ploux O."/>
        </authorList>
    </citation>
    <scope>NUCLEOTIDE SEQUENCE [LARGE SCALE GENOMIC DNA]</scope>
    <source>
        <strain evidence="3">PP9</strain>
    </source>
</reference>
<dbReference type="EMBL" id="CP014806">
    <property type="protein sequence ID" value="AMX00944.1"/>
    <property type="molecule type" value="Genomic_DNA"/>
</dbReference>
<evidence type="ECO:0000313" key="2">
    <source>
        <dbReference type="EMBL" id="AMX00944.1"/>
    </source>
</evidence>
<proteinExistence type="predicted"/>
<keyword evidence="3" id="KW-1185">Reference proteome</keyword>
<accession>A0A143HGU5</accession>
<name>A0A143HGU5_9BACL</name>
<evidence type="ECO:0000313" key="3">
    <source>
        <dbReference type="Proteomes" id="UP000076021"/>
    </source>
</evidence>
<dbReference type="RefSeq" id="WP_066791787.1">
    <property type="nucleotide sequence ID" value="NZ_CP014806.1"/>
</dbReference>
<feature type="domain" description="NERD" evidence="1">
    <location>
        <begin position="41"/>
        <end position="92"/>
    </location>
</feature>